<comment type="caution">
    <text evidence="1">The sequence shown here is derived from an EMBL/GenBank/DDBJ whole genome shotgun (WGS) entry which is preliminary data.</text>
</comment>
<dbReference type="CDD" id="cd00377">
    <property type="entry name" value="ICL_PEPM"/>
    <property type="match status" value="1"/>
</dbReference>
<organism evidence="1 2">
    <name type="scientific">Actinocorallia libanotica</name>
    <dbReference type="NCBI Taxonomy" id="46162"/>
    <lineage>
        <taxon>Bacteria</taxon>
        <taxon>Bacillati</taxon>
        <taxon>Actinomycetota</taxon>
        <taxon>Actinomycetes</taxon>
        <taxon>Streptosporangiales</taxon>
        <taxon>Thermomonosporaceae</taxon>
        <taxon>Actinocorallia</taxon>
    </lineage>
</organism>
<name>A0ABN1Q2F0_9ACTN</name>
<dbReference type="InterPro" id="IPR040442">
    <property type="entry name" value="Pyrv_kinase-like_dom_sf"/>
</dbReference>
<dbReference type="Pfam" id="PF13714">
    <property type="entry name" value="PEP_mutase"/>
    <property type="match status" value="1"/>
</dbReference>
<sequence length="294" mass="30480">MTSRNVHPADRLRARLAAGTPLLAAGCHDALSARLAAQAGFEAIHLSGALVSAVTFGLPDLGYVGASDMVDALRRVAAGTDLPIIADADTGYGDPLQVAETVRRYERGGAAALHLEDQVMPKRCGHMAGVRLAGLPETVARLRAAAGARERLVLIARTDALNAAGEDEALRRVEAFAAAGADAVFVEGARDAATVRRAHEASGGLPVVVNFSAAGHAPEPIDDLAEAGARLALFPVAAALAGAAAMSAAYREILSGRRAPEPPLSWGDFTTVLGLPDLAEQEERWRPAEPEETP</sequence>
<accession>A0ABN1Q2F0</accession>
<gene>
    <name evidence="1" type="ORF">GCM10009550_02270</name>
</gene>
<dbReference type="PROSITE" id="PS51257">
    <property type="entry name" value="PROKAR_LIPOPROTEIN"/>
    <property type="match status" value="1"/>
</dbReference>
<dbReference type="PANTHER" id="PTHR42905">
    <property type="entry name" value="PHOSPHOENOLPYRUVATE CARBOXYLASE"/>
    <property type="match status" value="1"/>
</dbReference>
<dbReference type="InterPro" id="IPR039556">
    <property type="entry name" value="ICL/PEPM"/>
</dbReference>
<protein>
    <submittedName>
        <fullName evidence="1">Oxaloacetate decarboxylase</fullName>
    </submittedName>
</protein>
<dbReference type="InterPro" id="IPR018523">
    <property type="entry name" value="Isocitrate_lyase_ph_CS"/>
</dbReference>
<dbReference type="SUPFAM" id="SSF51621">
    <property type="entry name" value="Phosphoenolpyruvate/pyruvate domain"/>
    <property type="match status" value="1"/>
</dbReference>
<evidence type="ECO:0000313" key="2">
    <source>
        <dbReference type="Proteomes" id="UP001500665"/>
    </source>
</evidence>
<dbReference type="EMBL" id="BAAAHH010000001">
    <property type="protein sequence ID" value="GAA0936472.1"/>
    <property type="molecule type" value="Genomic_DNA"/>
</dbReference>
<dbReference type="PANTHER" id="PTHR42905:SF5">
    <property type="entry name" value="CARBOXYVINYL-CARBOXYPHOSPHONATE PHOSPHORYLMUTASE, CHLOROPLASTIC"/>
    <property type="match status" value="1"/>
</dbReference>
<dbReference type="Gene3D" id="3.20.20.60">
    <property type="entry name" value="Phosphoenolpyruvate-binding domains"/>
    <property type="match status" value="1"/>
</dbReference>
<reference evidence="1 2" key="1">
    <citation type="journal article" date="2019" name="Int. J. Syst. Evol. Microbiol.">
        <title>The Global Catalogue of Microorganisms (GCM) 10K type strain sequencing project: providing services to taxonomists for standard genome sequencing and annotation.</title>
        <authorList>
            <consortium name="The Broad Institute Genomics Platform"/>
            <consortium name="The Broad Institute Genome Sequencing Center for Infectious Disease"/>
            <person name="Wu L."/>
            <person name="Ma J."/>
        </authorList>
    </citation>
    <scope>NUCLEOTIDE SEQUENCE [LARGE SCALE GENOMIC DNA]</scope>
    <source>
        <strain evidence="1 2">JCM 10696</strain>
    </source>
</reference>
<dbReference type="Proteomes" id="UP001500665">
    <property type="component" value="Unassembled WGS sequence"/>
</dbReference>
<dbReference type="InterPro" id="IPR015813">
    <property type="entry name" value="Pyrv/PenolPyrv_kinase-like_dom"/>
</dbReference>
<evidence type="ECO:0000313" key="1">
    <source>
        <dbReference type="EMBL" id="GAA0936472.1"/>
    </source>
</evidence>
<proteinExistence type="predicted"/>
<keyword evidence="2" id="KW-1185">Reference proteome</keyword>
<dbReference type="PROSITE" id="PS00161">
    <property type="entry name" value="ISOCITRATE_LYASE"/>
    <property type="match status" value="1"/>
</dbReference>